<feature type="transmembrane region" description="Helical" evidence="1">
    <location>
        <begin position="138"/>
        <end position="159"/>
    </location>
</feature>
<feature type="transmembrane region" description="Helical" evidence="1">
    <location>
        <begin position="304"/>
        <end position="326"/>
    </location>
</feature>
<dbReference type="SUPFAM" id="SSF103473">
    <property type="entry name" value="MFS general substrate transporter"/>
    <property type="match status" value="1"/>
</dbReference>
<feature type="transmembrane region" description="Helical" evidence="1">
    <location>
        <begin position="216"/>
        <end position="236"/>
    </location>
</feature>
<dbReference type="AlphaFoldDB" id="A0A3B0UYT1"/>
<dbReference type="InterPro" id="IPR020846">
    <property type="entry name" value="MFS_dom"/>
</dbReference>
<dbReference type="InterPro" id="IPR036259">
    <property type="entry name" value="MFS_trans_sf"/>
</dbReference>
<keyword evidence="1" id="KW-0472">Membrane</keyword>
<dbReference type="PROSITE" id="PS50850">
    <property type="entry name" value="MFS"/>
    <property type="match status" value="1"/>
</dbReference>
<dbReference type="EMBL" id="UOEQ01000580">
    <property type="protein sequence ID" value="VAW25094.1"/>
    <property type="molecule type" value="Genomic_DNA"/>
</dbReference>
<evidence type="ECO:0000313" key="3">
    <source>
        <dbReference type="EMBL" id="VAW25094.1"/>
    </source>
</evidence>
<gene>
    <name evidence="3" type="ORF">MNBD_ALPHA11-2179</name>
</gene>
<name>A0A3B0UYT1_9ZZZZ</name>
<dbReference type="PANTHER" id="PTHR23534:SF1">
    <property type="entry name" value="MAJOR FACILITATOR SUPERFAMILY PROTEIN"/>
    <property type="match status" value="1"/>
</dbReference>
<dbReference type="InterPro" id="IPR011701">
    <property type="entry name" value="MFS"/>
</dbReference>
<reference evidence="3" key="1">
    <citation type="submission" date="2018-06" db="EMBL/GenBank/DDBJ databases">
        <authorList>
            <person name="Zhirakovskaya E."/>
        </authorList>
    </citation>
    <scope>NUCLEOTIDE SEQUENCE</scope>
</reference>
<accession>A0A3B0UYT1</accession>
<feature type="transmembrane region" description="Helical" evidence="1">
    <location>
        <begin position="347"/>
        <end position="367"/>
    </location>
</feature>
<feature type="transmembrane region" description="Helical" evidence="1">
    <location>
        <begin position="101"/>
        <end position="118"/>
    </location>
</feature>
<dbReference type="GO" id="GO:0022857">
    <property type="term" value="F:transmembrane transporter activity"/>
    <property type="evidence" value="ECO:0007669"/>
    <property type="project" value="InterPro"/>
</dbReference>
<feature type="domain" description="Major facilitator superfamily (MFS) profile" evidence="2">
    <location>
        <begin position="216"/>
        <end position="411"/>
    </location>
</feature>
<feature type="transmembrane region" description="Helical" evidence="1">
    <location>
        <begin position="20"/>
        <end position="41"/>
    </location>
</feature>
<sequence>MSNVKNKTIKNITLLSMTQALNGSNQGIVLAVGALAGASLAPDPVLATLPITIMILGLALNAIPATYIIHRFQRKTGFMLGAAIAALAGFSASYAIAVSSFLMFCIALGFVGASASFAQQYRFAAADSVDDKWKPRAISFVLLGGVFAGFLGPNMAFFAKDLVSNQQFSGSFLLISGMAFLTMILLSFSSLAPTAKASKSEGEGRSIKMLIRSPSIFVPVICAMTTYALMIFVMVAAPLAMVSAYGHDVQAATTSIQWHIVAMFGPSFATGFIINRIGTHVTVAIGMIFVIMSALVALSGTSQYYFYGALVLLGLGWNFGFIGSTTMLSTAYSKSEAARAQALNEQIVFGAMAISSIGSGAVLQLVGWRAVNMISIPVAIFVIILLIWGFRQHNNHSKKKTVLTASTISLE</sequence>
<protein>
    <submittedName>
        <fullName evidence="3">Uncharacterized MFS-type transporter</fullName>
    </submittedName>
</protein>
<evidence type="ECO:0000256" key="1">
    <source>
        <dbReference type="SAM" id="Phobius"/>
    </source>
</evidence>
<keyword evidence="1" id="KW-0812">Transmembrane</keyword>
<keyword evidence="1" id="KW-1133">Transmembrane helix</keyword>
<dbReference type="Gene3D" id="1.20.1250.20">
    <property type="entry name" value="MFS general substrate transporter like domains"/>
    <property type="match status" value="1"/>
</dbReference>
<evidence type="ECO:0000259" key="2">
    <source>
        <dbReference type="PROSITE" id="PS50850"/>
    </source>
</evidence>
<feature type="transmembrane region" description="Helical" evidence="1">
    <location>
        <begin position="47"/>
        <end position="69"/>
    </location>
</feature>
<feature type="transmembrane region" description="Helical" evidence="1">
    <location>
        <begin position="171"/>
        <end position="195"/>
    </location>
</feature>
<feature type="transmembrane region" description="Helical" evidence="1">
    <location>
        <begin position="76"/>
        <end position="95"/>
    </location>
</feature>
<feature type="transmembrane region" description="Helical" evidence="1">
    <location>
        <begin position="256"/>
        <end position="274"/>
    </location>
</feature>
<organism evidence="3">
    <name type="scientific">hydrothermal vent metagenome</name>
    <dbReference type="NCBI Taxonomy" id="652676"/>
    <lineage>
        <taxon>unclassified sequences</taxon>
        <taxon>metagenomes</taxon>
        <taxon>ecological metagenomes</taxon>
    </lineage>
</organism>
<proteinExistence type="predicted"/>
<feature type="transmembrane region" description="Helical" evidence="1">
    <location>
        <begin position="373"/>
        <end position="390"/>
    </location>
</feature>
<feature type="transmembrane region" description="Helical" evidence="1">
    <location>
        <begin position="281"/>
        <end position="298"/>
    </location>
</feature>
<dbReference type="PANTHER" id="PTHR23534">
    <property type="entry name" value="MFS PERMEASE"/>
    <property type="match status" value="1"/>
</dbReference>
<dbReference type="Pfam" id="PF07690">
    <property type="entry name" value="MFS_1"/>
    <property type="match status" value="1"/>
</dbReference>